<reference evidence="2" key="1">
    <citation type="submission" date="2016-03" db="EMBL/GenBank/DDBJ databases">
        <title>Mechanisms controlling the formation of the plant cell surface in tip-growing cells are functionally conserved among land plants.</title>
        <authorList>
            <person name="Honkanen S."/>
            <person name="Jones V.A."/>
            <person name="Morieri G."/>
            <person name="Champion C."/>
            <person name="Hetherington A.J."/>
            <person name="Kelly S."/>
            <person name="Saint-Marcoux D."/>
            <person name="Proust H."/>
            <person name="Prescott H."/>
            <person name="Dolan L."/>
        </authorList>
    </citation>
    <scope>NUCLEOTIDE SEQUENCE [LARGE SCALE GENOMIC DNA]</scope>
    <source>
        <tissue evidence="2">Whole gametophyte</tissue>
    </source>
</reference>
<dbReference type="InterPro" id="IPR001810">
    <property type="entry name" value="F-box_dom"/>
</dbReference>
<evidence type="ECO:0000313" key="2">
    <source>
        <dbReference type="EMBL" id="OAE32141.1"/>
    </source>
</evidence>
<proteinExistence type="predicted"/>
<protein>
    <recommendedName>
        <fullName evidence="1">F-box domain-containing protein</fullName>
    </recommendedName>
</protein>
<dbReference type="SUPFAM" id="SSF81383">
    <property type="entry name" value="F-box domain"/>
    <property type="match status" value="1"/>
</dbReference>
<dbReference type="Pfam" id="PF00646">
    <property type="entry name" value="F-box"/>
    <property type="match status" value="1"/>
</dbReference>
<gene>
    <name evidence="2" type="ORF">AXG93_2912s1310</name>
</gene>
<feature type="domain" description="F-box" evidence="1">
    <location>
        <begin position="113"/>
        <end position="149"/>
    </location>
</feature>
<dbReference type="SMART" id="SM00256">
    <property type="entry name" value="FBOX"/>
    <property type="match status" value="1"/>
</dbReference>
<dbReference type="InterPro" id="IPR036047">
    <property type="entry name" value="F-box-like_dom_sf"/>
</dbReference>
<keyword evidence="3" id="KW-1185">Reference proteome</keyword>
<name>A0A176WHT4_MARPO</name>
<evidence type="ECO:0000313" key="3">
    <source>
        <dbReference type="Proteomes" id="UP000077202"/>
    </source>
</evidence>
<evidence type="ECO:0000259" key="1">
    <source>
        <dbReference type="PROSITE" id="PS50181"/>
    </source>
</evidence>
<dbReference type="AlphaFoldDB" id="A0A176WHT4"/>
<dbReference type="PROSITE" id="PS50181">
    <property type="entry name" value="FBOX"/>
    <property type="match status" value="1"/>
</dbReference>
<organism evidence="2 3">
    <name type="scientific">Marchantia polymorpha subsp. ruderalis</name>
    <dbReference type="NCBI Taxonomy" id="1480154"/>
    <lineage>
        <taxon>Eukaryota</taxon>
        <taxon>Viridiplantae</taxon>
        <taxon>Streptophyta</taxon>
        <taxon>Embryophyta</taxon>
        <taxon>Marchantiophyta</taxon>
        <taxon>Marchantiopsida</taxon>
        <taxon>Marchantiidae</taxon>
        <taxon>Marchantiales</taxon>
        <taxon>Marchantiaceae</taxon>
        <taxon>Marchantia</taxon>
    </lineage>
</organism>
<sequence length="214" mass="24074">MIGDLDEASRRGAREQVHVLSAAAAAPAPAAIAAVQLMADVEVIEAHFGIRCGKWRSCCARCGKLVCTAGNQSVGRSVEEEDMERGGRDGQNIARDALTIDEACAYTDRMEVPGARGRIPEEILQEIFSRMPYPEIVKIREVSKVWNTYFLNELKPNLPAIEPAVNEATPFSTWAKYCPYLYDNHMESMCFPWARYRQYMYENQLEIDSDSDAR</sequence>
<dbReference type="CDD" id="cd09917">
    <property type="entry name" value="F-box_SF"/>
    <property type="match status" value="1"/>
</dbReference>
<comment type="caution">
    <text evidence="2">The sequence shown here is derived from an EMBL/GenBank/DDBJ whole genome shotgun (WGS) entry which is preliminary data.</text>
</comment>
<dbReference type="Gene3D" id="1.20.1280.50">
    <property type="match status" value="1"/>
</dbReference>
<dbReference type="EMBL" id="LVLJ01000884">
    <property type="protein sequence ID" value="OAE32141.1"/>
    <property type="molecule type" value="Genomic_DNA"/>
</dbReference>
<accession>A0A176WHT4</accession>
<dbReference type="Proteomes" id="UP000077202">
    <property type="component" value="Unassembled WGS sequence"/>
</dbReference>